<evidence type="ECO:0000256" key="1">
    <source>
        <dbReference type="ARBA" id="ARBA00004496"/>
    </source>
</evidence>
<dbReference type="GO" id="GO:0004592">
    <property type="term" value="F:pantoate-beta-alanine ligase activity"/>
    <property type="evidence" value="ECO:0007669"/>
    <property type="project" value="UniProtKB-UniRule"/>
</dbReference>
<comment type="subunit">
    <text evidence="13">Homodimer.</text>
</comment>
<comment type="miscellaneous">
    <text evidence="13">The reaction proceeds by a bi uni uni bi ping pong mechanism.</text>
</comment>
<dbReference type="GO" id="GO:0005829">
    <property type="term" value="C:cytosol"/>
    <property type="evidence" value="ECO:0007669"/>
    <property type="project" value="TreeGrafter"/>
</dbReference>
<feature type="binding site" evidence="13">
    <location>
        <position position="193"/>
    </location>
    <ligand>
        <name>ATP</name>
        <dbReference type="ChEBI" id="CHEBI:30616"/>
    </ligand>
</feature>
<dbReference type="AlphaFoldDB" id="A0A7W0CBU0"/>
<dbReference type="InterPro" id="IPR042176">
    <property type="entry name" value="Pantoate_ligase_C"/>
</dbReference>
<comment type="function">
    <text evidence="12 13">Catalyzes the condensation of pantoate with beta-alanine in an ATP-dependent reaction via a pantoyl-adenylate intermediate.</text>
</comment>
<proteinExistence type="inferred from homology"/>
<dbReference type="GO" id="GO:0005524">
    <property type="term" value="F:ATP binding"/>
    <property type="evidence" value="ECO:0007669"/>
    <property type="project" value="UniProtKB-KW"/>
</dbReference>
<evidence type="ECO:0000256" key="4">
    <source>
        <dbReference type="ARBA" id="ARBA00012219"/>
    </source>
</evidence>
<keyword evidence="7 13" id="KW-0436">Ligase</keyword>
<comment type="catalytic activity">
    <reaction evidence="11 13">
        <text>(R)-pantoate + beta-alanine + ATP = (R)-pantothenate + AMP + diphosphate + H(+)</text>
        <dbReference type="Rhea" id="RHEA:10912"/>
        <dbReference type="ChEBI" id="CHEBI:15378"/>
        <dbReference type="ChEBI" id="CHEBI:15980"/>
        <dbReference type="ChEBI" id="CHEBI:29032"/>
        <dbReference type="ChEBI" id="CHEBI:30616"/>
        <dbReference type="ChEBI" id="CHEBI:33019"/>
        <dbReference type="ChEBI" id="CHEBI:57966"/>
        <dbReference type="ChEBI" id="CHEBI:456215"/>
        <dbReference type="EC" id="6.3.2.1"/>
    </reaction>
</comment>
<name>A0A7W0CBU0_9BACT</name>
<keyword evidence="15" id="KW-1185">Reference proteome</keyword>
<evidence type="ECO:0000313" key="14">
    <source>
        <dbReference type="EMBL" id="MBA2882855.1"/>
    </source>
</evidence>
<dbReference type="Proteomes" id="UP000525298">
    <property type="component" value="Unassembled WGS sequence"/>
</dbReference>
<dbReference type="HAMAP" id="MF_00158">
    <property type="entry name" value="PanC"/>
    <property type="match status" value="1"/>
</dbReference>
<evidence type="ECO:0000256" key="6">
    <source>
        <dbReference type="ARBA" id="ARBA00022490"/>
    </source>
</evidence>
<dbReference type="InterPro" id="IPR004821">
    <property type="entry name" value="Cyt_trans-like"/>
</dbReference>
<dbReference type="UniPathway" id="UPA00028">
    <property type="reaction ID" value="UER00005"/>
</dbReference>
<dbReference type="CDD" id="cd00560">
    <property type="entry name" value="PanC"/>
    <property type="match status" value="1"/>
</dbReference>
<evidence type="ECO:0000256" key="5">
    <source>
        <dbReference type="ARBA" id="ARBA00014155"/>
    </source>
</evidence>
<evidence type="ECO:0000256" key="2">
    <source>
        <dbReference type="ARBA" id="ARBA00004990"/>
    </source>
</evidence>
<gene>
    <name evidence="13" type="primary">panC</name>
    <name evidence="14" type="ORF">HNR65_003210</name>
</gene>
<dbReference type="Pfam" id="PF02569">
    <property type="entry name" value="Pantoate_ligase"/>
    <property type="match status" value="1"/>
</dbReference>
<organism evidence="14 15">
    <name type="scientific">Desulfosalsimonas propionicica</name>
    <dbReference type="NCBI Taxonomy" id="332175"/>
    <lineage>
        <taxon>Bacteria</taxon>
        <taxon>Pseudomonadati</taxon>
        <taxon>Thermodesulfobacteriota</taxon>
        <taxon>Desulfobacteria</taxon>
        <taxon>Desulfobacterales</taxon>
        <taxon>Desulfosalsimonadaceae</taxon>
        <taxon>Desulfosalsimonas</taxon>
    </lineage>
</organism>
<evidence type="ECO:0000256" key="10">
    <source>
        <dbReference type="ARBA" id="ARBA00022840"/>
    </source>
</evidence>
<feature type="binding site" evidence="13">
    <location>
        <begin position="164"/>
        <end position="167"/>
    </location>
    <ligand>
        <name>ATP</name>
        <dbReference type="ChEBI" id="CHEBI:30616"/>
    </ligand>
</feature>
<feature type="binding site" evidence="13">
    <location>
        <begin position="47"/>
        <end position="54"/>
    </location>
    <ligand>
        <name>ATP</name>
        <dbReference type="ChEBI" id="CHEBI:30616"/>
    </ligand>
</feature>
<keyword evidence="8 13" id="KW-0566">Pantothenate biosynthesis</keyword>
<evidence type="ECO:0000256" key="9">
    <source>
        <dbReference type="ARBA" id="ARBA00022741"/>
    </source>
</evidence>
<feature type="binding site" evidence="13">
    <location>
        <position position="170"/>
    </location>
    <ligand>
        <name>(R)-pantoate</name>
        <dbReference type="ChEBI" id="CHEBI:15980"/>
    </ligand>
</feature>
<feature type="active site" description="Proton donor" evidence="13">
    <location>
        <position position="54"/>
    </location>
</feature>
<protein>
    <recommendedName>
        <fullName evidence="5 13">Pantothenate synthetase</fullName>
        <shortName evidence="13">PS</shortName>
        <ecNumber evidence="4 13">6.3.2.1</ecNumber>
    </recommendedName>
    <alternativeName>
        <fullName evidence="13">Pantoate--beta-alanine ligase</fullName>
    </alternativeName>
    <alternativeName>
        <fullName evidence="13">Pantoate-activating enzyme</fullName>
    </alternativeName>
</protein>
<keyword evidence="10 13" id="KW-0067">ATP-binding</keyword>
<evidence type="ECO:0000256" key="11">
    <source>
        <dbReference type="ARBA" id="ARBA00048258"/>
    </source>
</evidence>
<feature type="binding site" evidence="13">
    <location>
        <position position="78"/>
    </location>
    <ligand>
        <name>beta-alanine</name>
        <dbReference type="ChEBI" id="CHEBI:57966"/>
    </ligand>
</feature>
<dbReference type="PANTHER" id="PTHR21299">
    <property type="entry name" value="CYTIDYLATE KINASE/PANTOATE-BETA-ALANINE LIGASE"/>
    <property type="match status" value="1"/>
</dbReference>
<dbReference type="NCBIfam" id="TIGR00018">
    <property type="entry name" value="panC"/>
    <property type="match status" value="1"/>
</dbReference>
<keyword evidence="6 13" id="KW-0963">Cytoplasm</keyword>
<evidence type="ECO:0000256" key="13">
    <source>
        <dbReference type="HAMAP-Rule" id="MF_00158"/>
    </source>
</evidence>
<accession>A0A7W0CBU0</accession>
<comment type="caution">
    <text evidence="14">The sequence shown here is derived from an EMBL/GenBank/DDBJ whole genome shotgun (WGS) entry which is preliminary data.</text>
</comment>
<dbReference type="Gene3D" id="3.40.50.620">
    <property type="entry name" value="HUPs"/>
    <property type="match status" value="1"/>
</dbReference>
<evidence type="ECO:0000256" key="7">
    <source>
        <dbReference type="ARBA" id="ARBA00022598"/>
    </source>
</evidence>
<evidence type="ECO:0000256" key="12">
    <source>
        <dbReference type="ARBA" id="ARBA00055042"/>
    </source>
</evidence>
<sequence>MNDKEKQGATHKKETAAIKTIDDIRQMRKTAETLHAQGNTIAFVPTMGYLHEGHLSLMRKGRELADTLVASIFVNPAQFAPGEDYDAYPRDPERDAALAEQTGVDILFMPHKKDLYPEDYETYITQTHLPGHLCGRSRPTHFTGVMTIVAKLFHIVQPDYAVFGQKDYQQLAIIRKMARDLDFGIDIIGGPIVRESDGLAMSSRNKYLSPSQRQSALELYRGLEEAKKAVARGETKAAALIETVKKIISSAPETGIDYIAVCDPDTLADKKFIDRPALMALAVRVGETRLIDNIILYPQVDNPG</sequence>
<dbReference type="GO" id="GO:0015940">
    <property type="term" value="P:pantothenate biosynthetic process"/>
    <property type="evidence" value="ECO:0007669"/>
    <property type="project" value="UniProtKB-UniRule"/>
</dbReference>
<dbReference type="PANTHER" id="PTHR21299:SF1">
    <property type="entry name" value="PANTOATE--BETA-ALANINE LIGASE"/>
    <property type="match status" value="1"/>
</dbReference>
<evidence type="ECO:0000256" key="8">
    <source>
        <dbReference type="ARBA" id="ARBA00022655"/>
    </source>
</evidence>
<comment type="pathway">
    <text evidence="2 13">Cofactor biosynthesis; (R)-pantothenate biosynthesis; (R)-pantothenate from (R)-pantoate and beta-alanine: step 1/1.</text>
</comment>
<dbReference type="FunFam" id="3.40.50.620:FF:000114">
    <property type="entry name" value="Pantothenate synthetase"/>
    <property type="match status" value="1"/>
</dbReference>
<comment type="similarity">
    <text evidence="3 13">Belongs to the pantothenate synthetase family.</text>
</comment>
<dbReference type="EC" id="6.3.2.1" evidence="4 13"/>
<comment type="subcellular location">
    <subcellularLocation>
        <location evidence="1 13">Cytoplasm</location>
    </subcellularLocation>
</comment>
<feature type="binding site" evidence="13">
    <location>
        <position position="78"/>
    </location>
    <ligand>
        <name>(R)-pantoate</name>
        <dbReference type="ChEBI" id="CHEBI:15980"/>
    </ligand>
</feature>
<dbReference type="FunFam" id="3.30.1300.10:FF:000001">
    <property type="entry name" value="Pantothenate synthetase"/>
    <property type="match status" value="1"/>
</dbReference>
<evidence type="ECO:0000256" key="3">
    <source>
        <dbReference type="ARBA" id="ARBA00009256"/>
    </source>
</evidence>
<reference evidence="14 15" key="1">
    <citation type="submission" date="2020-07" db="EMBL/GenBank/DDBJ databases">
        <title>Genomic Encyclopedia of Type Strains, Phase IV (KMG-IV): sequencing the most valuable type-strain genomes for metagenomic binning, comparative biology and taxonomic classification.</title>
        <authorList>
            <person name="Goeker M."/>
        </authorList>
    </citation>
    <scope>NUCLEOTIDE SEQUENCE [LARGE SCALE GENOMIC DNA]</scope>
    <source>
        <strain evidence="14 15">DSM 17721</strain>
    </source>
</reference>
<dbReference type="SUPFAM" id="SSF52374">
    <property type="entry name" value="Nucleotidylyl transferase"/>
    <property type="match status" value="1"/>
</dbReference>
<dbReference type="Gene3D" id="3.30.1300.10">
    <property type="entry name" value="Pantoate-beta-alanine ligase, C-terminal domain"/>
    <property type="match status" value="1"/>
</dbReference>
<dbReference type="InterPro" id="IPR014729">
    <property type="entry name" value="Rossmann-like_a/b/a_fold"/>
</dbReference>
<evidence type="ECO:0000313" key="15">
    <source>
        <dbReference type="Proteomes" id="UP000525298"/>
    </source>
</evidence>
<dbReference type="EMBL" id="JACDUS010000013">
    <property type="protein sequence ID" value="MBA2882855.1"/>
    <property type="molecule type" value="Genomic_DNA"/>
</dbReference>
<dbReference type="InterPro" id="IPR003721">
    <property type="entry name" value="Pantoate_ligase"/>
</dbReference>
<feature type="binding site" evidence="13">
    <location>
        <begin position="201"/>
        <end position="204"/>
    </location>
    <ligand>
        <name>ATP</name>
        <dbReference type="ChEBI" id="CHEBI:30616"/>
    </ligand>
</feature>
<keyword evidence="9 13" id="KW-0547">Nucleotide-binding</keyword>
<dbReference type="NCBIfam" id="TIGR00125">
    <property type="entry name" value="cyt_tran_rel"/>
    <property type="match status" value="1"/>
</dbReference>
<dbReference type="RefSeq" id="WP_269750895.1">
    <property type="nucleotide sequence ID" value="NZ_JACDUS010000013.1"/>
</dbReference>